<feature type="region of interest" description="Disordered" evidence="7">
    <location>
        <begin position="119"/>
        <end position="143"/>
    </location>
</feature>
<dbReference type="Pfam" id="PF04082">
    <property type="entry name" value="Fungal_trans"/>
    <property type="match status" value="1"/>
</dbReference>
<keyword evidence="5" id="KW-0804">Transcription</keyword>
<dbReference type="RefSeq" id="XP_047762440.1">
    <property type="nucleotide sequence ID" value="XM_047904947.1"/>
</dbReference>
<keyword evidence="4" id="KW-0238">DNA-binding</keyword>
<evidence type="ECO:0000256" key="7">
    <source>
        <dbReference type="SAM" id="MobiDB-lite"/>
    </source>
</evidence>
<evidence type="ECO:0000259" key="8">
    <source>
        <dbReference type="Pfam" id="PF04082"/>
    </source>
</evidence>
<dbReference type="GO" id="GO:0000981">
    <property type="term" value="F:DNA-binding transcription factor activity, RNA polymerase II-specific"/>
    <property type="evidence" value="ECO:0007669"/>
    <property type="project" value="InterPro"/>
</dbReference>
<dbReference type="CDD" id="cd12148">
    <property type="entry name" value="fungal_TF_MHR"/>
    <property type="match status" value="1"/>
</dbReference>
<dbReference type="KEGG" id="ffu:CLAFUR5_05799"/>
<reference evidence="9" key="2">
    <citation type="journal article" date="2022" name="Microb. Genom.">
        <title>A chromosome-scale genome assembly of the tomato pathogen Cladosporium fulvum reveals a compartmentalized genome architecture and the presence of a dispensable chromosome.</title>
        <authorList>
            <person name="Zaccaron A.Z."/>
            <person name="Chen L.H."/>
            <person name="Samaras A."/>
            <person name="Stergiopoulos I."/>
        </authorList>
    </citation>
    <scope>NUCLEOTIDE SEQUENCE</scope>
    <source>
        <strain evidence="9">Race5_Kim</strain>
    </source>
</reference>
<feature type="region of interest" description="Disordered" evidence="7">
    <location>
        <begin position="604"/>
        <end position="628"/>
    </location>
</feature>
<dbReference type="CDD" id="cd00067">
    <property type="entry name" value="GAL4"/>
    <property type="match status" value="1"/>
</dbReference>
<reference evidence="9" key="1">
    <citation type="submission" date="2021-12" db="EMBL/GenBank/DDBJ databases">
        <authorList>
            <person name="Zaccaron A."/>
            <person name="Stergiopoulos I."/>
        </authorList>
    </citation>
    <scope>NUCLEOTIDE SEQUENCE</scope>
    <source>
        <strain evidence="9">Race5_Kim</strain>
    </source>
</reference>
<protein>
    <recommendedName>
        <fullName evidence="8">Xylanolytic transcriptional activator regulatory domain-containing protein</fullName>
    </recommendedName>
</protein>
<evidence type="ECO:0000256" key="3">
    <source>
        <dbReference type="ARBA" id="ARBA00023015"/>
    </source>
</evidence>
<organism evidence="9 10">
    <name type="scientific">Passalora fulva</name>
    <name type="common">Tomato leaf mold</name>
    <name type="synonym">Cladosporium fulvum</name>
    <dbReference type="NCBI Taxonomy" id="5499"/>
    <lineage>
        <taxon>Eukaryota</taxon>
        <taxon>Fungi</taxon>
        <taxon>Dikarya</taxon>
        <taxon>Ascomycota</taxon>
        <taxon>Pezizomycotina</taxon>
        <taxon>Dothideomycetes</taxon>
        <taxon>Dothideomycetidae</taxon>
        <taxon>Mycosphaerellales</taxon>
        <taxon>Mycosphaerellaceae</taxon>
        <taxon>Fulvia</taxon>
    </lineage>
</organism>
<dbReference type="GO" id="GO:0003677">
    <property type="term" value="F:DNA binding"/>
    <property type="evidence" value="ECO:0007669"/>
    <property type="project" value="UniProtKB-KW"/>
</dbReference>
<dbReference type="GeneID" id="71985677"/>
<dbReference type="InterPro" id="IPR007219">
    <property type="entry name" value="XnlR_reg_dom"/>
</dbReference>
<dbReference type="InterPro" id="IPR001138">
    <property type="entry name" value="Zn2Cys6_DnaBD"/>
</dbReference>
<evidence type="ECO:0000256" key="2">
    <source>
        <dbReference type="ARBA" id="ARBA00022833"/>
    </source>
</evidence>
<dbReference type="AlphaFoldDB" id="A0A9Q8P9A8"/>
<proteinExistence type="predicted"/>
<dbReference type="GO" id="GO:0006351">
    <property type="term" value="P:DNA-templated transcription"/>
    <property type="evidence" value="ECO:0007669"/>
    <property type="project" value="InterPro"/>
</dbReference>
<feature type="domain" description="Xylanolytic transcriptional activator regulatory" evidence="8">
    <location>
        <begin position="257"/>
        <end position="429"/>
    </location>
</feature>
<keyword evidence="2" id="KW-0862">Zinc</keyword>
<dbReference type="PANTHER" id="PTHR47171:SF6">
    <property type="entry name" value="SPECIFIC TRANSCRIPTION FACTOR, PUTATIVE (AFU_ORTHOLOGUE AFUA_2G06130)-RELATED"/>
    <property type="match status" value="1"/>
</dbReference>
<dbReference type="PANTHER" id="PTHR47171">
    <property type="entry name" value="FARA-RELATED"/>
    <property type="match status" value="1"/>
</dbReference>
<keyword evidence="1" id="KW-0479">Metal-binding</keyword>
<keyword evidence="10" id="KW-1185">Reference proteome</keyword>
<gene>
    <name evidence="9" type="ORF">CLAFUR5_05799</name>
</gene>
<dbReference type="SUPFAM" id="SSF57701">
    <property type="entry name" value="Zn2/Cys6 DNA-binding domain"/>
    <property type="match status" value="1"/>
</dbReference>
<keyword evidence="3" id="KW-0805">Transcription regulation</keyword>
<evidence type="ECO:0000256" key="6">
    <source>
        <dbReference type="ARBA" id="ARBA00023242"/>
    </source>
</evidence>
<feature type="compositionally biased region" description="Polar residues" evidence="7">
    <location>
        <begin position="613"/>
        <end position="628"/>
    </location>
</feature>
<evidence type="ECO:0000313" key="10">
    <source>
        <dbReference type="Proteomes" id="UP000756132"/>
    </source>
</evidence>
<evidence type="ECO:0000313" key="9">
    <source>
        <dbReference type="EMBL" id="UJO18074.1"/>
    </source>
</evidence>
<accession>A0A9Q8P9A8</accession>
<name>A0A9Q8P9A8_PASFU</name>
<evidence type="ECO:0000256" key="1">
    <source>
        <dbReference type="ARBA" id="ARBA00022723"/>
    </source>
</evidence>
<dbReference type="EMBL" id="CP090167">
    <property type="protein sequence ID" value="UJO18074.1"/>
    <property type="molecule type" value="Genomic_DNA"/>
</dbReference>
<evidence type="ECO:0000256" key="4">
    <source>
        <dbReference type="ARBA" id="ARBA00023125"/>
    </source>
</evidence>
<evidence type="ECO:0000256" key="5">
    <source>
        <dbReference type="ARBA" id="ARBA00023163"/>
    </source>
</evidence>
<dbReference type="InterPro" id="IPR052073">
    <property type="entry name" value="Amide_Lactam_Regulators"/>
</dbReference>
<sequence length="679" mass="75908">MMCHVYDIAVCCVYIQRGVSDSLEHTGRFNGWLSRAYRDSVLFGREPLCSVLGISRRFLLRPKSSTPTLIAKMSTIEPLYSTLRFVSSSGPPSSGKRRIAQHACDRCRQRKKRCFNGDNAVTDDAGDAGRVSSTEPGDADATKNTNHHILDVASGMIDVSNGNAASNSHPRYIGDLNPEVELLAATEPNQVPKNSTGVWHSESVQNSHESGDKHVAAPWSILHGLPLGTQESLLPLLRQQCLETIPTRENFLELERYYFERIHSLLPSIDEAIYRSSLVGSPTENLQKQCVCLLASTSLSMRQYLRLGNDLRTLQPNEYARRVVGAMRLIIDLALVTDKIVLIYALTTMSLFVYGRESLELTSQYFFRAVQVAYSIGLHQPRDTKQDEKVAGMFSYIWSIDRLHAAMQGRPIVMHEIDMAKSPLSCAVDQQAGFKVLVHIAALLDKVIGLYRPTALRKEIPDEEFPLFEEVLEKCNALTLRACDQASLELFYHAVAVLSCRYSSGPAMERSHIRNARQTSSTTQILAILDKLDPTNTAMLPFVPYAVSLAMSTAYHDFRHGKASTRRERAWKNFVKSHRHLAPLGIISWSAAFMSDLASKLLQEAQSRRETRPSSPVTESQPNHPTMAADQNASLNVAEFSMDEFMTDINLDLDGLFEGALDPSMPWQFQDTSYSGSRW</sequence>
<dbReference type="OrthoDB" id="10031947at2759"/>
<keyword evidence="6" id="KW-0539">Nucleus</keyword>
<dbReference type="Proteomes" id="UP000756132">
    <property type="component" value="Chromosome 5"/>
</dbReference>
<dbReference type="InterPro" id="IPR036864">
    <property type="entry name" value="Zn2-C6_fun-type_DNA-bd_sf"/>
</dbReference>
<dbReference type="GO" id="GO:0008270">
    <property type="term" value="F:zinc ion binding"/>
    <property type="evidence" value="ECO:0007669"/>
    <property type="project" value="InterPro"/>
</dbReference>